<dbReference type="EMBL" id="OV696700">
    <property type="protein sequence ID" value="CAH1246547.1"/>
    <property type="molecule type" value="Genomic_DNA"/>
</dbReference>
<evidence type="ECO:0000313" key="16">
    <source>
        <dbReference type="EMBL" id="CAH1246547.1"/>
    </source>
</evidence>
<reference evidence="16" key="1">
    <citation type="submission" date="2022-01" db="EMBL/GenBank/DDBJ databases">
        <authorList>
            <person name="Braso-Vives M."/>
        </authorList>
    </citation>
    <scope>NUCLEOTIDE SEQUENCE</scope>
</reference>
<dbReference type="OrthoDB" id="306876at2759"/>
<feature type="transmembrane region" description="Helical" evidence="14">
    <location>
        <begin position="241"/>
        <end position="259"/>
    </location>
</feature>
<keyword evidence="3" id="KW-1003">Cell membrane</keyword>
<dbReference type="GO" id="GO:0005886">
    <property type="term" value="C:plasma membrane"/>
    <property type="evidence" value="ECO:0007669"/>
    <property type="project" value="UniProtKB-SubCell"/>
</dbReference>
<keyword evidence="7 14" id="KW-1133">Transmembrane helix</keyword>
<dbReference type="FunFam" id="1.10.3730.20:FF:000026">
    <property type="entry name" value="Solute carrier family 35, member G1"/>
    <property type="match status" value="1"/>
</dbReference>
<feature type="transmembrane region" description="Helical" evidence="14">
    <location>
        <begin position="271"/>
        <end position="288"/>
    </location>
</feature>
<name>A0A8K0ED44_BRALA</name>
<evidence type="ECO:0000256" key="12">
    <source>
        <dbReference type="ARBA" id="ARBA00074441"/>
    </source>
</evidence>
<dbReference type="GO" id="GO:0005789">
    <property type="term" value="C:endoplasmic reticulum membrane"/>
    <property type="evidence" value="ECO:0007669"/>
    <property type="project" value="UniProtKB-SubCell"/>
</dbReference>
<comment type="subunit">
    <text evidence="11">Interacts with STIM1; stimulated by depletion of intracellular calcium. Interacts with ORAI1. Interacts with the plasma membrane calcium-transporting ATPases ATP2B1 and ATP2B4. Interacts with ATP1A1, ATP2A2, KPNB1 and XPO1.</text>
</comment>
<dbReference type="PANTHER" id="PTHR22911:SF6">
    <property type="entry name" value="SOLUTE CARRIER FAMILY 35 MEMBER G1"/>
    <property type="match status" value="1"/>
</dbReference>
<dbReference type="InterPro" id="IPR000620">
    <property type="entry name" value="EamA_dom"/>
</dbReference>
<feature type="domain" description="EamA" evidence="15">
    <location>
        <begin position="179"/>
        <end position="311"/>
    </location>
</feature>
<protein>
    <recommendedName>
        <fullName evidence="12">Solute carrier family 35 member G1</fullName>
    </recommendedName>
    <alternativeName>
        <fullName evidence="13">Transmembrane protein 20</fullName>
    </alternativeName>
</protein>
<evidence type="ECO:0000256" key="10">
    <source>
        <dbReference type="ARBA" id="ARBA00061618"/>
    </source>
</evidence>
<evidence type="ECO:0000256" key="11">
    <source>
        <dbReference type="ARBA" id="ARBA00064541"/>
    </source>
</evidence>
<evidence type="ECO:0000256" key="5">
    <source>
        <dbReference type="ARBA" id="ARBA00022737"/>
    </source>
</evidence>
<evidence type="ECO:0000256" key="7">
    <source>
        <dbReference type="ARBA" id="ARBA00022989"/>
    </source>
</evidence>
<evidence type="ECO:0000256" key="13">
    <source>
        <dbReference type="ARBA" id="ARBA00082789"/>
    </source>
</evidence>
<gene>
    <name evidence="16" type="primary">SLC35G1</name>
    <name evidence="16" type="ORF">BLAG_LOCUS8538</name>
</gene>
<keyword evidence="6" id="KW-0256">Endoplasmic reticulum</keyword>
<feature type="transmembrane region" description="Helical" evidence="14">
    <location>
        <begin position="142"/>
        <end position="158"/>
    </location>
</feature>
<dbReference type="Pfam" id="PF00892">
    <property type="entry name" value="EamA"/>
    <property type="match status" value="2"/>
</dbReference>
<feature type="domain" description="EamA" evidence="15">
    <location>
        <begin position="27"/>
        <end position="159"/>
    </location>
</feature>
<feature type="transmembrane region" description="Helical" evidence="14">
    <location>
        <begin position="114"/>
        <end position="135"/>
    </location>
</feature>
<comment type="function">
    <text evidence="9">May play a role in intracellular calcium sensing and homeostasis. May act as a negative regulator of plasma membrane calcium-transporting ATPases preventing calcium efflux from the cell.</text>
</comment>
<feature type="transmembrane region" description="Helical" evidence="14">
    <location>
        <begin position="58"/>
        <end position="75"/>
    </location>
</feature>
<accession>A0A8K0ED44</accession>
<keyword evidence="8 14" id="KW-0472">Membrane</keyword>
<evidence type="ECO:0000256" key="6">
    <source>
        <dbReference type="ARBA" id="ARBA00022824"/>
    </source>
</evidence>
<feature type="transmembrane region" description="Helical" evidence="14">
    <location>
        <begin position="294"/>
        <end position="313"/>
    </location>
</feature>
<dbReference type="PANTHER" id="PTHR22911">
    <property type="entry name" value="ACYL-MALONYL CONDENSING ENZYME-RELATED"/>
    <property type="match status" value="1"/>
</dbReference>
<keyword evidence="4 14" id="KW-0812">Transmembrane</keyword>
<feature type="transmembrane region" description="Helical" evidence="14">
    <location>
        <begin position="26"/>
        <end position="46"/>
    </location>
</feature>
<evidence type="ECO:0000256" key="9">
    <source>
        <dbReference type="ARBA" id="ARBA00059734"/>
    </source>
</evidence>
<evidence type="ECO:0000256" key="4">
    <source>
        <dbReference type="ARBA" id="ARBA00022692"/>
    </source>
</evidence>
<feature type="transmembrane region" description="Helical" evidence="14">
    <location>
        <begin position="205"/>
        <end position="229"/>
    </location>
</feature>
<organism evidence="16 17">
    <name type="scientific">Branchiostoma lanceolatum</name>
    <name type="common">Common lancelet</name>
    <name type="synonym">Amphioxus lanceolatum</name>
    <dbReference type="NCBI Taxonomy" id="7740"/>
    <lineage>
        <taxon>Eukaryota</taxon>
        <taxon>Metazoa</taxon>
        <taxon>Chordata</taxon>
        <taxon>Cephalochordata</taxon>
        <taxon>Leptocardii</taxon>
        <taxon>Amphioxiformes</taxon>
        <taxon>Branchiostomatidae</taxon>
        <taxon>Branchiostoma</taxon>
    </lineage>
</organism>
<evidence type="ECO:0000256" key="3">
    <source>
        <dbReference type="ARBA" id="ARBA00022475"/>
    </source>
</evidence>
<dbReference type="AlphaFoldDB" id="A0A8K0ED44"/>
<dbReference type="InterPro" id="IPR037185">
    <property type="entry name" value="EmrE-like"/>
</dbReference>
<evidence type="ECO:0000256" key="14">
    <source>
        <dbReference type="SAM" id="Phobius"/>
    </source>
</evidence>
<evidence type="ECO:0000256" key="2">
    <source>
        <dbReference type="ARBA" id="ARBA00004651"/>
    </source>
</evidence>
<evidence type="ECO:0000256" key="8">
    <source>
        <dbReference type="ARBA" id="ARBA00023136"/>
    </source>
</evidence>
<feature type="transmembrane region" description="Helical" evidence="14">
    <location>
        <begin position="178"/>
        <end position="198"/>
    </location>
</feature>
<dbReference type="Proteomes" id="UP000838412">
    <property type="component" value="Chromosome 15"/>
</dbReference>
<proteinExistence type="inferred from homology"/>
<comment type="subcellular location">
    <subcellularLocation>
        <location evidence="2">Cell membrane</location>
        <topology evidence="2">Multi-pass membrane protein</topology>
    </subcellularLocation>
    <subcellularLocation>
        <location evidence="1">Endoplasmic reticulum membrane</location>
        <topology evidence="1">Multi-pass membrane protein</topology>
    </subcellularLocation>
</comment>
<feature type="transmembrane region" description="Helical" evidence="14">
    <location>
        <begin position="87"/>
        <end position="108"/>
    </location>
</feature>
<keyword evidence="5" id="KW-0677">Repeat</keyword>
<comment type="similarity">
    <text evidence="10">Belongs to the TMEM20 family.</text>
</comment>
<dbReference type="SUPFAM" id="SSF103481">
    <property type="entry name" value="Multidrug resistance efflux transporter EmrE"/>
    <property type="match status" value="2"/>
</dbReference>
<evidence type="ECO:0000313" key="17">
    <source>
        <dbReference type="Proteomes" id="UP000838412"/>
    </source>
</evidence>
<evidence type="ECO:0000259" key="15">
    <source>
        <dbReference type="Pfam" id="PF00892"/>
    </source>
</evidence>
<evidence type="ECO:0000256" key="1">
    <source>
        <dbReference type="ARBA" id="ARBA00004477"/>
    </source>
</evidence>
<keyword evidence="17" id="KW-1185">Reference proteome</keyword>
<sequence>MVPGSEDRVSQGAEVRGWGCSCSFPGLGLVCALVSTVFFSLSSLFVKLVSDLHPLEVTFFRCAAQLVCALPPIIYKKLALVPKDTPSRLYLLGRGMFGAVALCMQFYAFHHIPLGDATTVIFSSPIFIAFFAWLILKESYGWFNFVVTLTTLTGVVLISKPSFIFGSVAAVPNPSEHLLGTLSAFGGAVFSALALVMIRKLGKTVHFFVHITYLSVFGMILTLVLLIALGEFKMPPCGSDRYYLIALGLCGVGGQTFLTKAFQLEKAAPVAIVRTMDIVFAFTWQFLFLGELPALLSVGGAVFVMSSAIAIAVKKWLIERQKQ</sequence>